<dbReference type="RefSeq" id="WP_147030888.1">
    <property type="nucleotide sequence ID" value="NZ_CP042436.1"/>
</dbReference>
<dbReference type="Gene3D" id="1.20.120.520">
    <property type="entry name" value="nmb1532 protein domain like"/>
    <property type="match status" value="1"/>
</dbReference>
<dbReference type="KEGG" id="mgin:FRZ54_06855"/>
<sequence length="162" mass="19277">MKNKPIKRSPHMVELSKDHHAGLLFSWKVKEGLKRGAELPRIKMYVDYFWAHHLKVHFQEEEVLLFNRIEGDTLSQQGRNEHQAIQNRINRLNSNENAAKDEYHELAELLIKHIRFEERILFPHLEQILPSSALTSVEAYLTQQHPVPFKDNYADEFWIEKK</sequence>
<evidence type="ECO:0000313" key="4">
    <source>
        <dbReference type="Proteomes" id="UP000321479"/>
    </source>
</evidence>
<dbReference type="Pfam" id="PF01814">
    <property type="entry name" value="Hemerythrin"/>
    <property type="match status" value="1"/>
</dbReference>
<feature type="coiled-coil region" evidence="1">
    <location>
        <begin position="75"/>
        <end position="109"/>
    </location>
</feature>
<dbReference type="OrthoDB" id="9793254at2"/>
<dbReference type="Proteomes" id="UP000321479">
    <property type="component" value="Chromosome"/>
</dbReference>
<evidence type="ECO:0000259" key="2">
    <source>
        <dbReference type="Pfam" id="PF01814"/>
    </source>
</evidence>
<protein>
    <submittedName>
        <fullName evidence="3">Hemerythrin domain-containing protein</fullName>
    </submittedName>
</protein>
<keyword evidence="4" id="KW-1185">Reference proteome</keyword>
<feature type="domain" description="Hemerythrin-like" evidence="2">
    <location>
        <begin position="37"/>
        <end position="125"/>
    </location>
</feature>
<organism evidence="3 4">
    <name type="scientific">Mucilaginibacter ginsenosidivorans</name>
    <dbReference type="NCBI Taxonomy" id="398053"/>
    <lineage>
        <taxon>Bacteria</taxon>
        <taxon>Pseudomonadati</taxon>
        <taxon>Bacteroidota</taxon>
        <taxon>Sphingobacteriia</taxon>
        <taxon>Sphingobacteriales</taxon>
        <taxon>Sphingobacteriaceae</taxon>
        <taxon>Mucilaginibacter</taxon>
    </lineage>
</organism>
<dbReference type="AlphaFoldDB" id="A0A5B8UVD9"/>
<proteinExistence type="predicted"/>
<dbReference type="InterPro" id="IPR012312">
    <property type="entry name" value="Hemerythrin-like"/>
</dbReference>
<name>A0A5B8UVD9_9SPHI</name>
<dbReference type="EMBL" id="CP042436">
    <property type="protein sequence ID" value="QEC62311.1"/>
    <property type="molecule type" value="Genomic_DNA"/>
</dbReference>
<evidence type="ECO:0000313" key="3">
    <source>
        <dbReference type="EMBL" id="QEC62311.1"/>
    </source>
</evidence>
<keyword evidence="1" id="KW-0175">Coiled coil</keyword>
<accession>A0A5B8UVD9</accession>
<reference evidence="3 4" key="1">
    <citation type="journal article" date="2017" name="Curr. Microbiol.">
        <title>Mucilaginibacter ginsenosidivorans sp. nov., Isolated from Soil of Ginseng Field.</title>
        <authorList>
            <person name="Kim M.M."/>
            <person name="Siddiqi M.Z."/>
            <person name="Im W.T."/>
        </authorList>
    </citation>
    <scope>NUCLEOTIDE SEQUENCE [LARGE SCALE GENOMIC DNA]</scope>
    <source>
        <strain evidence="3 4">Gsoil 3017</strain>
    </source>
</reference>
<gene>
    <name evidence="3" type="ORF">FRZ54_06855</name>
</gene>
<evidence type="ECO:0000256" key="1">
    <source>
        <dbReference type="SAM" id="Coils"/>
    </source>
</evidence>